<feature type="compositionally biased region" description="Gly residues" evidence="1">
    <location>
        <begin position="752"/>
        <end position="763"/>
    </location>
</feature>
<organism evidence="2 3">
    <name type="scientific">[Myrmecia] bisecta</name>
    <dbReference type="NCBI Taxonomy" id="41462"/>
    <lineage>
        <taxon>Eukaryota</taxon>
        <taxon>Viridiplantae</taxon>
        <taxon>Chlorophyta</taxon>
        <taxon>core chlorophytes</taxon>
        <taxon>Trebouxiophyceae</taxon>
        <taxon>Trebouxiales</taxon>
        <taxon>Trebouxiaceae</taxon>
        <taxon>Myrmecia</taxon>
    </lineage>
</organism>
<name>A0AAW1QGG4_9CHLO</name>
<feature type="region of interest" description="Disordered" evidence="1">
    <location>
        <begin position="656"/>
        <end position="801"/>
    </location>
</feature>
<feature type="region of interest" description="Disordered" evidence="1">
    <location>
        <begin position="70"/>
        <end position="146"/>
    </location>
</feature>
<evidence type="ECO:0000256" key="1">
    <source>
        <dbReference type="SAM" id="MobiDB-lite"/>
    </source>
</evidence>
<gene>
    <name evidence="2" type="ORF">WJX72_009373</name>
</gene>
<feature type="compositionally biased region" description="Pro residues" evidence="1">
    <location>
        <begin position="690"/>
        <end position="707"/>
    </location>
</feature>
<feature type="compositionally biased region" description="Low complexity" evidence="1">
    <location>
        <begin position="372"/>
        <end position="386"/>
    </location>
</feature>
<dbReference type="AlphaFoldDB" id="A0AAW1QGG4"/>
<dbReference type="PANTHER" id="PTHR38390:SF2">
    <property type="entry name" value="OS01G0103900 PROTEIN"/>
    <property type="match status" value="1"/>
</dbReference>
<evidence type="ECO:0000313" key="2">
    <source>
        <dbReference type="EMBL" id="KAK9820355.1"/>
    </source>
</evidence>
<feature type="compositionally biased region" description="Low complexity" evidence="1">
    <location>
        <begin position="656"/>
        <end position="665"/>
    </location>
</feature>
<feature type="region of interest" description="Disordered" evidence="1">
    <location>
        <begin position="355"/>
        <end position="386"/>
    </location>
</feature>
<accession>A0AAW1QGG4</accession>
<proteinExistence type="predicted"/>
<dbReference type="Proteomes" id="UP001489004">
    <property type="component" value="Unassembled WGS sequence"/>
</dbReference>
<feature type="region of interest" description="Disordered" evidence="1">
    <location>
        <begin position="205"/>
        <end position="259"/>
    </location>
</feature>
<feature type="compositionally biased region" description="Low complexity" evidence="1">
    <location>
        <begin position="70"/>
        <end position="101"/>
    </location>
</feature>
<evidence type="ECO:0000313" key="3">
    <source>
        <dbReference type="Proteomes" id="UP001489004"/>
    </source>
</evidence>
<protein>
    <submittedName>
        <fullName evidence="2">Uncharacterized protein</fullName>
    </submittedName>
</protein>
<reference evidence="2 3" key="1">
    <citation type="journal article" date="2024" name="Nat. Commun.">
        <title>Phylogenomics reveals the evolutionary origins of lichenization in chlorophyte algae.</title>
        <authorList>
            <person name="Puginier C."/>
            <person name="Libourel C."/>
            <person name="Otte J."/>
            <person name="Skaloud P."/>
            <person name="Haon M."/>
            <person name="Grisel S."/>
            <person name="Petersen M."/>
            <person name="Berrin J.G."/>
            <person name="Delaux P.M."/>
            <person name="Dal Grande F."/>
            <person name="Keller J."/>
        </authorList>
    </citation>
    <scope>NUCLEOTIDE SEQUENCE [LARGE SCALE GENOMIC DNA]</scope>
    <source>
        <strain evidence="2 3">SAG 2043</strain>
    </source>
</reference>
<feature type="compositionally biased region" description="Low complexity" evidence="1">
    <location>
        <begin position="708"/>
        <end position="720"/>
    </location>
</feature>
<dbReference type="EMBL" id="JALJOR010000003">
    <property type="protein sequence ID" value="KAK9820355.1"/>
    <property type="molecule type" value="Genomic_DNA"/>
</dbReference>
<comment type="caution">
    <text evidence="2">The sequence shown here is derived from an EMBL/GenBank/DDBJ whole genome shotgun (WGS) entry which is preliminary data.</text>
</comment>
<feature type="compositionally biased region" description="Basic and acidic residues" evidence="1">
    <location>
        <begin position="249"/>
        <end position="259"/>
    </location>
</feature>
<dbReference type="PANTHER" id="PTHR38390">
    <property type="entry name" value="OS01G0103900 PROTEIN"/>
    <property type="match status" value="1"/>
</dbReference>
<sequence>MDVDGFFEEPVREEDAPGYYDFIEHPMSAEWKSERRGVEWRCRWLELRLQELKQQERRYQRKLQRLQYQEDAQAEEAPAGPSTAAAAPPAGAAAATASVPADPGSSKPDSNPLSSGAARPHRKHRGQQLRRRRHRSEQRELSLSELLHHPFYGEQAGLLDEPAADGNSVQDVDSDADAGCYPARVYAALELLDRHMGALKQQLLAKQAPGRPGPQKVARPGKTSRGARAAALAPGSRRLVGAPAKTSLQRKDSRLGKRGRSDFDFSDMIVPGSSMGPKFVERLQVSNISIPQVRPLPQEELAKRSAAVAAWGARLKGTGPAEIPADLVPLIQPSGEGSSSEDTGDEVYVQRHAPREEEERNKFMFHSGGAQKKNPNTSKSKPKASNAKLANGLPKLRIGVCVVTKGAENDVQLQAAAVKCIQVDFVAFPPEESASDEASRAMFAAEIGEHENASTVCLPCDPYSMQQATMRWLQALLPAQSITVQLQFPQPLAATTSILTCHAVSEVSDLSEAIIFGRPHVLLAADDECEALGDEEDNGRLLAAVCQVLCEQEEVLLASSRKDLDTGQHCAFDVFYILCPAHGSGVLLAKRIASSEELLPLSQPLGPQPEVSAAQLEAVKRGLGAVPAGDFSPLDHTNGAPAKLDELLRHSLANQPQTAAAAQNPGRQGGSRTRQSQPRPGVLDNHPMLPGKPLPKTAPAPHPPPDGPQQAGQQGGQAAAKMKDKAKMSLPPAPTRATDSHSHQPAPAPGQSRGGRSGQGAGPPGQARANGQAPVQSSQPFAVATAAGPSRLQFKRIRKAH</sequence>
<feature type="compositionally biased region" description="Basic and acidic residues" evidence="1">
    <location>
        <begin position="137"/>
        <end position="146"/>
    </location>
</feature>
<keyword evidence="3" id="KW-1185">Reference proteome</keyword>
<feature type="compositionally biased region" description="Basic residues" evidence="1">
    <location>
        <begin position="119"/>
        <end position="136"/>
    </location>
</feature>
<feature type="compositionally biased region" description="Low complexity" evidence="1">
    <location>
        <begin position="764"/>
        <end position="774"/>
    </location>
</feature>